<feature type="compositionally biased region" description="Polar residues" evidence="1">
    <location>
        <begin position="883"/>
        <end position="899"/>
    </location>
</feature>
<proteinExistence type="predicted"/>
<feature type="region of interest" description="Disordered" evidence="1">
    <location>
        <begin position="1329"/>
        <end position="1357"/>
    </location>
</feature>
<evidence type="ECO:0000313" key="3">
    <source>
        <dbReference type="Proteomes" id="UP001234178"/>
    </source>
</evidence>
<feature type="compositionally biased region" description="Basic and acidic residues" evidence="1">
    <location>
        <begin position="936"/>
        <end position="945"/>
    </location>
</feature>
<feature type="region of interest" description="Disordered" evidence="1">
    <location>
        <begin position="1102"/>
        <end position="1140"/>
    </location>
</feature>
<feature type="region of interest" description="Disordered" evidence="1">
    <location>
        <begin position="276"/>
        <end position="329"/>
    </location>
</feature>
<feature type="compositionally biased region" description="Basic and acidic residues" evidence="1">
    <location>
        <begin position="1102"/>
        <end position="1111"/>
    </location>
</feature>
<feature type="region of interest" description="Disordered" evidence="1">
    <location>
        <begin position="1544"/>
        <end position="1590"/>
    </location>
</feature>
<evidence type="ECO:0000313" key="2">
    <source>
        <dbReference type="EMBL" id="KAK4029466.1"/>
    </source>
</evidence>
<feature type="compositionally biased region" description="Polar residues" evidence="1">
    <location>
        <begin position="720"/>
        <end position="737"/>
    </location>
</feature>
<feature type="compositionally biased region" description="Low complexity" evidence="1">
    <location>
        <begin position="197"/>
        <end position="208"/>
    </location>
</feature>
<comment type="caution">
    <text evidence="2">The sequence shown here is derived from an EMBL/GenBank/DDBJ whole genome shotgun (WGS) entry which is preliminary data.</text>
</comment>
<feature type="region of interest" description="Disordered" evidence="1">
    <location>
        <begin position="991"/>
        <end position="1011"/>
    </location>
</feature>
<feature type="compositionally biased region" description="Low complexity" evidence="1">
    <location>
        <begin position="906"/>
        <end position="917"/>
    </location>
</feature>
<feature type="region of interest" description="Disordered" evidence="1">
    <location>
        <begin position="535"/>
        <end position="675"/>
    </location>
</feature>
<feature type="region of interest" description="Disordered" evidence="1">
    <location>
        <begin position="169"/>
        <end position="211"/>
    </location>
</feature>
<organism evidence="2 3">
    <name type="scientific">Daphnia magna</name>
    <dbReference type="NCBI Taxonomy" id="35525"/>
    <lineage>
        <taxon>Eukaryota</taxon>
        <taxon>Metazoa</taxon>
        <taxon>Ecdysozoa</taxon>
        <taxon>Arthropoda</taxon>
        <taxon>Crustacea</taxon>
        <taxon>Branchiopoda</taxon>
        <taxon>Diplostraca</taxon>
        <taxon>Cladocera</taxon>
        <taxon>Anomopoda</taxon>
        <taxon>Daphniidae</taxon>
        <taxon>Daphnia</taxon>
    </lineage>
</organism>
<feature type="region of interest" description="Disordered" evidence="1">
    <location>
        <begin position="703"/>
        <end position="739"/>
    </location>
</feature>
<feature type="region of interest" description="Disordered" evidence="1">
    <location>
        <begin position="934"/>
        <end position="977"/>
    </location>
</feature>
<feature type="compositionally biased region" description="Low complexity" evidence="1">
    <location>
        <begin position="133"/>
        <end position="146"/>
    </location>
</feature>
<feature type="region of interest" description="Disordered" evidence="1">
    <location>
        <begin position="130"/>
        <end position="150"/>
    </location>
</feature>
<feature type="compositionally biased region" description="Low complexity" evidence="1">
    <location>
        <begin position="587"/>
        <end position="612"/>
    </location>
</feature>
<accession>A0ABR0AWF2</accession>
<feature type="region of interest" description="Disordered" evidence="1">
    <location>
        <begin position="867"/>
        <end position="922"/>
    </location>
</feature>
<feature type="compositionally biased region" description="Low complexity" evidence="1">
    <location>
        <begin position="1112"/>
        <end position="1135"/>
    </location>
</feature>
<sequence length="1590" mass="169591">MVDCGDPPLKNKSPPYLRRVQCFVVVTNAKNIVTNIRLATVNGPLVIRVTYKSFVPWRGDSTGRYEKRFLAACKKLKRNQSEALEMVANEIAGSGQVDVFLGGGSRWTTSSTDLRITSTCHTSRLSGVTVGVGSTASAPTTTPPGGDTLNLSQHRYGPDYAADRHRTTAVQGWTDTRPQSADIGPSETDEKGLAQHRSNSSSISRQSNKANQSLEDCGHSAVRGDISCSSDVAQIRISVCSGLLDQSAHGEDLSAPVIETEDERLRSHNIRTGVVNDALDASPDDQQHDDKMPRQSSHYDCGSVTQQHAQWKTQGEGDEGNTVSTSPSGGVIVGGVPLKSALKRPPVARCGGVAGSLQHLQSLRKKARVRFNEALNTFLECDYVIYVDDDEYDLLYHLDAVAAAAAAVQAEAELADPATTATATEQPQLVNVRSFELQLPETSVTSTCVNHGTITPASTALSTGDAGTLSPPDGYKDAAAFYAAAAALVDLENQHLSGFTDDGVDPWESEDYDDEEAMADEAEAFDNGWVEAQTADESPKIEANRQEQLQQEAASDGSEAADLVVPLPDPPRTGILKGGKLWRGAVNNNNSNDSSQNNSSSASSSSGSTSIGGERGGGEEATLSRHGEKSPAVRFIHLNDAQAGGDSSEEGTNTTAANAGGAGGQSQRSAGHHHNSAFQQLFPRARKLLQELPEAEIQRLTTAARANNAPSSVSSFSSSRAGLTSLSHPTDSGTDTTDAPDLKYEKALRVGEVTEVSEESHPPTGGASAAAAARLGVQYSADYYQMIKRIRSASAAENARHQRKTDATPPTAADSLVERLKWLTTTDVEDDVADDSRVAEEREAADGGSDLEMAAMQLAAYASVPVENVEQSQEADAAEDNQHQQTSSLRSTAEASSGTGEAANPSAALTKSAKSSAGGNEKSTYRKLNELFFRTKSKDKNKDANKSSNAALNRSFSPPPPAEVEPKMKPSKKQQQPHLIHIVGLSGKCSSSSPVSASASSGASGTETLGRIPNVVPTVDHVYRAAVDLVTRNSTTHQLNHPAAMVHSGVVIQGPSSNDSYSLDDIDAALHAQMSANASSSGVATEAMPPQCMYLLPASHRIPEDSRDETGGSRSSGSSGDSGLGLSSHDTSLTGMSDTATDTGCVQDELQAFVRQDATQGRIDRIKKRYSAALEPDEAEDYGFLRRPSVRGIKTRFGSTSEIIQQMQAQLAGPMPAVSAARATGQTHVNWSSYAEQSSIQAEALLDPREKRRSAMMAMSNSVHLPALPEDAGYFHQQHQQLIHNAARAAQTANVMASNRPASVMNIYGSTGDLYQHLRAPVRPVMVRHPPSTSSSAMAGTHPAQLLERTSSVSSVSSAMDASSVYGTIRRQPPQVMHPSYAHPDSISPTRDYAPAVMMQHMQQQHHLQQQQHHQMPLRMTVSTPGAPYATNPQQQQQRPVSQQMTAGSIAYYATAQDYALQQQQFQMQQQHQQHYVYATLPGKRQSPYGVPAPIPISAGSQVVTGAPTVLDPTRYRQVLPPMTSQVTLRPSSALADPRYSLAVHSGHLQPPHPASQQQQQPTASTLKDEREGPEGASSSPGLTHHDVNM</sequence>
<feature type="compositionally biased region" description="Polar residues" evidence="1">
    <location>
        <begin position="294"/>
        <end position="313"/>
    </location>
</feature>
<gene>
    <name evidence="2" type="ORF">OUZ56_022457</name>
</gene>
<dbReference type="EMBL" id="JAOYFB010000039">
    <property type="protein sequence ID" value="KAK4029466.1"/>
    <property type="molecule type" value="Genomic_DNA"/>
</dbReference>
<feature type="compositionally biased region" description="Low complexity" evidence="1">
    <location>
        <begin position="1555"/>
        <end position="1566"/>
    </location>
</feature>
<reference evidence="2 3" key="1">
    <citation type="journal article" date="2023" name="Nucleic Acids Res.">
        <title>The hologenome of Daphnia magna reveals possible DNA methylation and microbiome-mediated evolution of the host genome.</title>
        <authorList>
            <person name="Chaturvedi A."/>
            <person name="Li X."/>
            <person name="Dhandapani V."/>
            <person name="Marshall H."/>
            <person name="Kissane S."/>
            <person name="Cuenca-Cambronero M."/>
            <person name="Asole G."/>
            <person name="Calvet F."/>
            <person name="Ruiz-Romero M."/>
            <person name="Marangio P."/>
            <person name="Guigo R."/>
            <person name="Rago D."/>
            <person name="Mirbahai L."/>
            <person name="Eastwood N."/>
            <person name="Colbourne J.K."/>
            <person name="Zhou J."/>
            <person name="Mallon E."/>
            <person name="Orsini L."/>
        </authorList>
    </citation>
    <scope>NUCLEOTIDE SEQUENCE [LARGE SCALE GENOMIC DNA]</scope>
    <source>
        <strain evidence="2">LRV0_1</strain>
    </source>
</reference>
<evidence type="ECO:0000256" key="1">
    <source>
        <dbReference type="SAM" id="MobiDB-lite"/>
    </source>
</evidence>
<feature type="compositionally biased region" description="Low complexity" evidence="1">
    <location>
        <begin position="991"/>
        <end position="1005"/>
    </location>
</feature>
<feature type="compositionally biased region" description="Polar residues" evidence="1">
    <location>
        <begin position="169"/>
        <end position="179"/>
    </location>
</feature>
<name>A0ABR0AWF2_9CRUS</name>
<feature type="compositionally biased region" description="Basic and acidic residues" evidence="1">
    <location>
        <begin position="616"/>
        <end position="631"/>
    </location>
</feature>
<protein>
    <submittedName>
        <fullName evidence="2">Uncharacterized protein</fullName>
    </submittedName>
</protein>
<dbReference type="Proteomes" id="UP001234178">
    <property type="component" value="Unassembled WGS sequence"/>
</dbReference>
<keyword evidence="3" id="KW-1185">Reference proteome</keyword>